<evidence type="ECO:0000313" key="9">
    <source>
        <dbReference type="Proteomes" id="UP000679307"/>
    </source>
</evidence>
<keyword evidence="9" id="KW-1185">Reference proteome</keyword>
<keyword evidence="4" id="KW-0804">Transcription</keyword>
<accession>A0ABX8EI99</accession>
<dbReference type="PANTHER" id="PTHR43214">
    <property type="entry name" value="TWO-COMPONENT RESPONSE REGULATOR"/>
    <property type="match status" value="1"/>
</dbReference>
<dbReference type="PRINTS" id="PR00038">
    <property type="entry name" value="HTHLUXR"/>
</dbReference>
<dbReference type="SUPFAM" id="SSF46894">
    <property type="entry name" value="C-terminal effector domain of the bipartite response regulators"/>
    <property type="match status" value="1"/>
</dbReference>
<feature type="modified residue" description="4-aspartylphosphate" evidence="5">
    <location>
        <position position="54"/>
    </location>
</feature>
<evidence type="ECO:0000256" key="4">
    <source>
        <dbReference type="ARBA" id="ARBA00023163"/>
    </source>
</evidence>
<protein>
    <submittedName>
        <fullName evidence="8">Transcriptional regulatory protein LiaR</fullName>
    </submittedName>
</protein>
<dbReference type="InterPro" id="IPR039420">
    <property type="entry name" value="WalR-like"/>
</dbReference>
<evidence type="ECO:0000256" key="1">
    <source>
        <dbReference type="ARBA" id="ARBA00022553"/>
    </source>
</evidence>
<dbReference type="Pfam" id="PF00196">
    <property type="entry name" value="GerE"/>
    <property type="match status" value="1"/>
</dbReference>
<dbReference type="PROSITE" id="PS50043">
    <property type="entry name" value="HTH_LUXR_2"/>
    <property type="match status" value="1"/>
</dbReference>
<dbReference type="InterPro" id="IPR001789">
    <property type="entry name" value="Sig_transdc_resp-reg_receiver"/>
</dbReference>
<dbReference type="CDD" id="cd17535">
    <property type="entry name" value="REC_NarL-like"/>
    <property type="match status" value="1"/>
</dbReference>
<keyword evidence="3" id="KW-0238">DNA-binding</keyword>
<dbReference type="SUPFAM" id="SSF52172">
    <property type="entry name" value="CheY-like"/>
    <property type="match status" value="1"/>
</dbReference>
<dbReference type="InterPro" id="IPR016032">
    <property type="entry name" value="Sig_transdc_resp-reg_C-effctor"/>
</dbReference>
<dbReference type="InterPro" id="IPR011006">
    <property type="entry name" value="CheY-like_superfamily"/>
</dbReference>
<dbReference type="InterPro" id="IPR058245">
    <property type="entry name" value="NreC/VraR/RcsB-like_REC"/>
</dbReference>
<dbReference type="EMBL" id="CP075371">
    <property type="protein sequence ID" value="QVT80244.1"/>
    <property type="molecule type" value="Genomic_DNA"/>
</dbReference>
<dbReference type="SMART" id="SM00421">
    <property type="entry name" value="HTH_LUXR"/>
    <property type="match status" value="1"/>
</dbReference>
<dbReference type="InterPro" id="IPR000792">
    <property type="entry name" value="Tscrpt_reg_LuxR_C"/>
</dbReference>
<dbReference type="Gene3D" id="3.40.50.2300">
    <property type="match status" value="1"/>
</dbReference>
<dbReference type="CDD" id="cd06170">
    <property type="entry name" value="LuxR_C_like"/>
    <property type="match status" value="1"/>
</dbReference>
<dbReference type="Pfam" id="PF00072">
    <property type="entry name" value="Response_reg"/>
    <property type="match status" value="1"/>
</dbReference>
<name>A0ABX8EI99_9ACTN</name>
<keyword evidence="2" id="KW-0805">Transcription regulation</keyword>
<reference evidence="8 9" key="1">
    <citation type="submission" date="2021-05" db="EMBL/GenBank/DDBJ databases">
        <title>Complete genome of Nocardioides aquaticus KCTC 9944T isolated from meromictic and hypersaline Ekho Lake, Antarctica.</title>
        <authorList>
            <person name="Hwang K."/>
            <person name="Kim K.M."/>
            <person name="Choe H."/>
        </authorList>
    </citation>
    <scope>NUCLEOTIDE SEQUENCE [LARGE SCALE GENOMIC DNA]</scope>
    <source>
        <strain evidence="8 9">KCTC 9944</strain>
    </source>
</reference>
<dbReference type="Proteomes" id="UP000679307">
    <property type="component" value="Chromosome"/>
</dbReference>
<dbReference type="SMART" id="SM00448">
    <property type="entry name" value="REC"/>
    <property type="match status" value="1"/>
</dbReference>
<feature type="domain" description="HTH luxR-type" evidence="6">
    <location>
        <begin position="147"/>
        <end position="212"/>
    </location>
</feature>
<organism evidence="8 9">
    <name type="scientific">Nocardioides aquaticus</name>
    <dbReference type="NCBI Taxonomy" id="160826"/>
    <lineage>
        <taxon>Bacteria</taxon>
        <taxon>Bacillati</taxon>
        <taxon>Actinomycetota</taxon>
        <taxon>Actinomycetes</taxon>
        <taxon>Propionibacteriales</taxon>
        <taxon>Nocardioidaceae</taxon>
        <taxon>Nocardioides</taxon>
    </lineage>
</organism>
<evidence type="ECO:0000256" key="2">
    <source>
        <dbReference type="ARBA" id="ARBA00023015"/>
    </source>
</evidence>
<dbReference type="PROSITE" id="PS50110">
    <property type="entry name" value="RESPONSE_REGULATORY"/>
    <property type="match status" value="1"/>
</dbReference>
<gene>
    <name evidence="8" type="primary">liaR_8</name>
    <name evidence="8" type="ORF">ENKNEFLB_02635</name>
</gene>
<evidence type="ECO:0000259" key="6">
    <source>
        <dbReference type="PROSITE" id="PS50043"/>
    </source>
</evidence>
<dbReference type="PANTHER" id="PTHR43214:SF24">
    <property type="entry name" value="TRANSCRIPTIONAL REGULATORY PROTEIN NARL-RELATED"/>
    <property type="match status" value="1"/>
</dbReference>
<feature type="domain" description="Response regulatory" evidence="7">
    <location>
        <begin position="3"/>
        <end position="121"/>
    </location>
</feature>
<evidence type="ECO:0000256" key="5">
    <source>
        <dbReference type="PROSITE-ProRule" id="PRU00169"/>
    </source>
</evidence>
<evidence type="ECO:0000313" key="8">
    <source>
        <dbReference type="EMBL" id="QVT80244.1"/>
    </source>
</evidence>
<proteinExistence type="predicted"/>
<keyword evidence="1 5" id="KW-0597">Phosphoprotein</keyword>
<dbReference type="RefSeq" id="WP_214055823.1">
    <property type="nucleotide sequence ID" value="NZ_BAAAHS010000088.1"/>
</dbReference>
<dbReference type="PROSITE" id="PS00622">
    <property type="entry name" value="HTH_LUXR_1"/>
    <property type="match status" value="1"/>
</dbReference>
<evidence type="ECO:0000259" key="7">
    <source>
        <dbReference type="PROSITE" id="PS50110"/>
    </source>
</evidence>
<sequence>MIRVLVADDQALVRSGFSLILGAEPGIEVVAEAADGAQALAAARRHSPDVVLMDIRMPGMDGIEATRHITSSPATTGVKVLVLTTFAADEYVVAALRAGASGFVLKDTEPAALVHAVEVVAAGDALLAPEVTRRMLDRFAQAGEAREPLELPPLTQREHEVLLAVALGLSNLEIADQLVVSYSTVKTHVSHLLSKLDARDRAQLVMLAHRAGLGG</sequence>
<evidence type="ECO:0000256" key="3">
    <source>
        <dbReference type="ARBA" id="ARBA00023125"/>
    </source>
</evidence>